<feature type="region of interest" description="Disordered" evidence="1">
    <location>
        <begin position="1"/>
        <end position="30"/>
    </location>
</feature>
<evidence type="ECO:0000256" key="1">
    <source>
        <dbReference type="SAM" id="MobiDB-lite"/>
    </source>
</evidence>
<protein>
    <submittedName>
        <fullName evidence="3">FTH domain-containing protein</fullName>
    </submittedName>
</protein>
<keyword evidence="2" id="KW-1185">Reference proteome</keyword>
<reference evidence="2" key="1">
    <citation type="journal article" date="2013" name="Genetics">
        <title>The draft genome and transcriptome of Panagrellus redivivus are shaped by the harsh demands of a free-living lifestyle.</title>
        <authorList>
            <person name="Srinivasan J."/>
            <person name="Dillman A.R."/>
            <person name="Macchietto M.G."/>
            <person name="Heikkinen L."/>
            <person name="Lakso M."/>
            <person name="Fracchia K.M."/>
            <person name="Antoshechkin I."/>
            <person name="Mortazavi A."/>
            <person name="Wong G."/>
            <person name="Sternberg P.W."/>
        </authorList>
    </citation>
    <scope>NUCLEOTIDE SEQUENCE [LARGE SCALE GENOMIC DNA]</scope>
    <source>
        <strain evidence="2">MT8872</strain>
    </source>
</reference>
<organism evidence="2 3">
    <name type="scientific">Panagrellus redivivus</name>
    <name type="common">Microworm</name>
    <dbReference type="NCBI Taxonomy" id="6233"/>
    <lineage>
        <taxon>Eukaryota</taxon>
        <taxon>Metazoa</taxon>
        <taxon>Ecdysozoa</taxon>
        <taxon>Nematoda</taxon>
        <taxon>Chromadorea</taxon>
        <taxon>Rhabditida</taxon>
        <taxon>Tylenchina</taxon>
        <taxon>Panagrolaimomorpha</taxon>
        <taxon>Panagrolaimoidea</taxon>
        <taxon>Panagrolaimidae</taxon>
        <taxon>Panagrellus</taxon>
    </lineage>
</organism>
<name>A0A7E4W4I8_PANRE</name>
<dbReference type="AlphaFoldDB" id="A0A7E4W4I8"/>
<reference evidence="3" key="2">
    <citation type="submission" date="2020-10" db="UniProtKB">
        <authorList>
            <consortium name="WormBaseParasite"/>
        </authorList>
    </citation>
    <scope>IDENTIFICATION</scope>
</reference>
<evidence type="ECO:0000313" key="3">
    <source>
        <dbReference type="WBParaSite" id="Pan_g7250.t2"/>
    </source>
</evidence>
<dbReference type="WBParaSite" id="Pan_g7250.t2">
    <property type="protein sequence ID" value="Pan_g7250.t2"/>
    <property type="gene ID" value="Pan_g7250"/>
</dbReference>
<proteinExistence type="predicted"/>
<dbReference type="Proteomes" id="UP000492821">
    <property type="component" value="Unassembled WGS sequence"/>
</dbReference>
<accession>A0A7E4W4I8</accession>
<feature type="compositionally biased region" description="Low complexity" evidence="1">
    <location>
        <begin position="7"/>
        <end position="29"/>
    </location>
</feature>
<evidence type="ECO:0000313" key="2">
    <source>
        <dbReference type="Proteomes" id="UP000492821"/>
    </source>
</evidence>
<sequence length="295" mass="34198">MTETHSDLTSSESQLSSSSEKTSSDAPSSGWHSFEHNLYFKARSLNGVVRYSIEKRKPENDNYPLENIANLSITDTALFIDVPAGSISKLQSECVYFFLKDLELRNSTFTPNELKYLLSQSKLEDFITINCKLIEAMNFSEIWPYIAGCRSSMHYSSLSIENLVYDENYAPIVECDKSRITKFACARHFNFDHLPKSFDILKLIDFLMATHDKGTVFHLNYSPETTGEFLRLKMEQLKLKIRCYPQTPGRMWMQRWNSRAFIYMVVGNLYNYEETWEYAKILLQLQGGSDCIIDF</sequence>